<organism evidence="2 3">
    <name type="scientific">Pleurodeles waltl</name>
    <name type="common">Iberian ribbed newt</name>
    <dbReference type="NCBI Taxonomy" id="8319"/>
    <lineage>
        <taxon>Eukaryota</taxon>
        <taxon>Metazoa</taxon>
        <taxon>Chordata</taxon>
        <taxon>Craniata</taxon>
        <taxon>Vertebrata</taxon>
        <taxon>Euteleostomi</taxon>
        <taxon>Amphibia</taxon>
        <taxon>Batrachia</taxon>
        <taxon>Caudata</taxon>
        <taxon>Salamandroidea</taxon>
        <taxon>Salamandridae</taxon>
        <taxon>Pleurodelinae</taxon>
        <taxon>Pleurodeles</taxon>
    </lineage>
</organism>
<evidence type="ECO:0000313" key="3">
    <source>
        <dbReference type="Proteomes" id="UP001066276"/>
    </source>
</evidence>
<evidence type="ECO:0000256" key="1">
    <source>
        <dbReference type="SAM" id="MobiDB-lite"/>
    </source>
</evidence>
<dbReference type="EMBL" id="JANPWB010000012">
    <property type="protein sequence ID" value="KAJ1112839.1"/>
    <property type="molecule type" value="Genomic_DNA"/>
</dbReference>
<accession>A0AAV7NCI7</accession>
<comment type="caution">
    <text evidence="2">The sequence shown here is derived from an EMBL/GenBank/DDBJ whole genome shotgun (WGS) entry which is preliminary data.</text>
</comment>
<name>A0AAV7NCI7_PLEWA</name>
<gene>
    <name evidence="2" type="ORF">NDU88_001100</name>
</gene>
<evidence type="ECO:0000313" key="2">
    <source>
        <dbReference type="EMBL" id="KAJ1112839.1"/>
    </source>
</evidence>
<reference evidence="2" key="1">
    <citation type="journal article" date="2022" name="bioRxiv">
        <title>Sequencing and chromosome-scale assembly of the giantPleurodeles waltlgenome.</title>
        <authorList>
            <person name="Brown T."/>
            <person name="Elewa A."/>
            <person name="Iarovenko S."/>
            <person name="Subramanian E."/>
            <person name="Araus A.J."/>
            <person name="Petzold A."/>
            <person name="Susuki M."/>
            <person name="Suzuki K.-i.T."/>
            <person name="Hayashi T."/>
            <person name="Toyoda A."/>
            <person name="Oliveira C."/>
            <person name="Osipova E."/>
            <person name="Leigh N.D."/>
            <person name="Simon A."/>
            <person name="Yun M.H."/>
        </authorList>
    </citation>
    <scope>NUCLEOTIDE SEQUENCE</scope>
    <source>
        <strain evidence="2">20211129_DDA</strain>
        <tissue evidence="2">Liver</tissue>
    </source>
</reference>
<dbReference type="Proteomes" id="UP001066276">
    <property type="component" value="Chromosome 8"/>
</dbReference>
<dbReference type="AlphaFoldDB" id="A0AAV7NCI7"/>
<protein>
    <submittedName>
        <fullName evidence="2">Uncharacterized protein</fullName>
    </submittedName>
</protein>
<proteinExistence type="predicted"/>
<feature type="region of interest" description="Disordered" evidence="1">
    <location>
        <begin position="179"/>
        <end position="198"/>
    </location>
</feature>
<sequence length="241" mass="26039">MGGRVEPGGWRGVEAHSDLQKGCVRGMRRAAASAGTEGEAACCIWIRVRREMGHHKWMDASQGNTMEQYTTPMVVPQRGARLEVSGDAVGTPLNTDKPSRAELLVAIQGSRVALEGKIESVVVEVNQLQADLLKVSDKVKVAAGAEGSIAELQTEFGTLRKQMEVWRWLEMWDKVAPGRTEGSGGVTRRASGAESMDWRSHGTGRLVDLRHRVEIQQDGTMAVGRTALDQEFGAGVGSGMT</sequence>
<keyword evidence="3" id="KW-1185">Reference proteome</keyword>